<evidence type="ECO:0000256" key="4">
    <source>
        <dbReference type="ARBA" id="ARBA00022989"/>
    </source>
</evidence>
<feature type="transmembrane region" description="Helical" evidence="6">
    <location>
        <begin position="242"/>
        <end position="264"/>
    </location>
</feature>
<keyword evidence="3 6" id="KW-0812">Transmembrane</keyword>
<proteinExistence type="inferred from homology"/>
<dbReference type="PROSITE" id="PS50850">
    <property type="entry name" value="MFS"/>
    <property type="match status" value="1"/>
</dbReference>
<dbReference type="InterPro" id="IPR051717">
    <property type="entry name" value="MFS_MFSD6"/>
</dbReference>
<comment type="similarity">
    <text evidence="2">Belongs to the major facilitator superfamily. MFSD6 family.</text>
</comment>
<dbReference type="EMBL" id="BAABUJ010000005">
    <property type="protein sequence ID" value="GAA5796120.1"/>
    <property type="molecule type" value="Genomic_DNA"/>
</dbReference>
<protein>
    <recommendedName>
        <fullName evidence="7">Major facilitator superfamily (MFS) profile domain-containing protein</fullName>
    </recommendedName>
</protein>
<name>A0ABP9XP27_9FUNG</name>
<keyword evidence="5 6" id="KW-0472">Membrane</keyword>
<feature type="transmembrane region" description="Helical" evidence="6">
    <location>
        <begin position="143"/>
        <end position="160"/>
    </location>
</feature>
<dbReference type="InterPro" id="IPR036259">
    <property type="entry name" value="MFS_trans_sf"/>
</dbReference>
<comment type="caution">
    <text evidence="8">The sequence shown here is derived from an EMBL/GenBank/DDBJ whole genome shotgun (WGS) entry which is preliminary data.</text>
</comment>
<feature type="domain" description="Major facilitator superfamily (MFS) profile" evidence="7">
    <location>
        <begin position="238"/>
        <end position="435"/>
    </location>
</feature>
<dbReference type="SUPFAM" id="SSF103473">
    <property type="entry name" value="MFS general substrate transporter"/>
    <property type="match status" value="1"/>
</dbReference>
<dbReference type="InterPro" id="IPR020846">
    <property type="entry name" value="MFS_dom"/>
</dbReference>
<dbReference type="PANTHER" id="PTHR16172">
    <property type="entry name" value="MAJOR FACILITATOR SUPERFAMILY DOMAIN-CONTAINING PROTEIN 6-LIKE"/>
    <property type="match status" value="1"/>
</dbReference>
<evidence type="ECO:0000256" key="6">
    <source>
        <dbReference type="SAM" id="Phobius"/>
    </source>
</evidence>
<keyword evidence="9" id="KW-1185">Reference proteome</keyword>
<dbReference type="Proteomes" id="UP001476247">
    <property type="component" value="Unassembled WGS sequence"/>
</dbReference>
<evidence type="ECO:0000256" key="2">
    <source>
        <dbReference type="ARBA" id="ARBA00005241"/>
    </source>
</evidence>
<evidence type="ECO:0000256" key="3">
    <source>
        <dbReference type="ARBA" id="ARBA00022692"/>
    </source>
</evidence>
<sequence>MNEHFIGLKLLSIFSVGCIGSGQMFLPIFYKKVLELGNDKIGLIYSITPFVSFIAFPYWTALIDRTGQYKKIMMTNMLIALVCILSIGLVPFISDKEWPRIILTCIGCFGYAFFGHPVIIALVNTVTLRVLAERKDLYGRQKIGMPIGFASSIFLTGLLTERLDSLYALFIIFTVYNLLFVITVWFVSVEPYQFSYKPVEQVYGSISPSPAVVIEDENCAAPTSAEKLNMWTLLKDPGAVQFFTFMTLMGFCFSVVVAFLYLYFENDLHGTPSMVGLLGPIGSSTDLIIFFFSKEILNRLGGRNMLIIAQSIIIYRCLTYVICMDVSFGVLLATVTQLLHGVGFSLSCSADALQADRIAPEGLKSSAQGLLNMASGGLGSGLGVLIGGIIYEHFGAQVMWASVSVISLLNIWIYTSTFLRNTIFTFIATMVQKYK</sequence>
<reference evidence="8 9" key="1">
    <citation type="submission" date="2024-04" db="EMBL/GenBank/DDBJ databases">
        <title>genome sequences of Mucor flavus KT1a and Helicostylum pulchrum KT1b strains isolation_sourced from the surface of a dry-aged beef.</title>
        <authorList>
            <person name="Toyotome T."/>
            <person name="Hosono M."/>
            <person name="Torimaru M."/>
            <person name="Fukuda K."/>
            <person name="Mikami N."/>
        </authorList>
    </citation>
    <scope>NUCLEOTIDE SEQUENCE [LARGE SCALE GENOMIC DNA]</scope>
    <source>
        <strain evidence="8 9">KT1b</strain>
    </source>
</reference>
<keyword evidence="4 6" id="KW-1133">Transmembrane helix</keyword>
<dbReference type="InterPro" id="IPR024989">
    <property type="entry name" value="MFS_assoc_dom"/>
</dbReference>
<dbReference type="Pfam" id="PF12832">
    <property type="entry name" value="MFS_1_like"/>
    <property type="match status" value="1"/>
</dbReference>
<feature type="transmembrane region" description="Helical" evidence="6">
    <location>
        <begin position="75"/>
        <end position="94"/>
    </location>
</feature>
<dbReference type="PANTHER" id="PTHR16172:SF41">
    <property type="entry name" value="MAJOR FACILITATOR SUPERFAMILY DOMAIN-CONTAINING PROTEIN 6-LIKE"/>
    <property type="match status" value="1"/>
</dbReference>
<feature type="transmembrane region" description="Helical" evidence="6">
    <location>
        <begin position="304"/>
        <end position="322"/>
    </location>
</feature>
<evidence type="ECO:0000256" key="1">
    <source>
        <dbReference type="ARBA" id="ARBA00004141"/>
    </source>
</evidence>
<evidence type="ECO:0000256" key="5">
    <source>
        <dbReference type="ARBA" id="ARBA00023136"/>
    </source>
</evidence>
<evidence type="ECO:0000313" key="8">
    <source>
        <dbReference type="EMBL" id="GAA5796120.1"/>
    </source>
</evidence>
<feature type="transmembrane region" description="Helical" evidence="6">
    <location>
        <begin position="369"/>
        <end position="391"/>
    </location>
</feature>
<organism evidence="8 9">
    <name type="scientific">Helicostylum pulchrum</name>
    <dbReference type="NCBI Taxonomy" id="562976"/>
    <lineage>
        <taxon>Eukaryota</taxon>
        <taxon>Fungi</taxon>
        <taxon>Fungi incertae sedis</taxon>
        <taxon>Mucoromycota</taxon>
        <taxon>Mucoromycotina</taxon>
        <taxon>Mucoromycetes</taxon>
        <taxon>Mucorales</taxon>
        <taxon>Mucorineae</taxon>
        <taxon>Mucoraceae</taxon>
        <taxon>Helicostylum</taxon>
    </lineage>
</organism>
<accession>A0ABP9XP27</accession>
<feature type="transmembrane region" description="Helical" evidence="6">
    <location>
        <begin position="166"/>
        <end position="187"/>
    </location>
</feature>
<feature type="transmembrane region" description="Helical" evidence="6">
    <location>
        <begin position="100"/>
        <end position="123"/>
    </location>
</feature>
<feature type="transmembrane region" description="Helical" evidence="6">
    <location>
        <begin position="7"/>
        <end position="30"/>
    </location>
</feature>
<comment type="subcellular location">
    <subcellularLocation>
        <location evidence="1">Membrane</location>
        <topology evidence="1">Multi-pass membrane protein</topology>
    </subcellularLocation>
</comment>
<gene>
    <name evidence="8" type="ORF">HPULCUR_001489</name>
</gene>
<evidence type="ECO:0000259" key="7">
    <source>
        <dbReference type="PROSITE" id="PS50850"/>
    </source>
</evidence>
<feature type="transmembrane region" description="Helical" evidence="6">
    <location>
        <begin position="328"/>
        <end position="348"/>
    </location>
</feature>
<evidence type="ECO:0000313" key="9">
    <source>
        <dbReference type="Proteomes" id="UP001476247"/>
    </source>
</evidence>
<feature type="transmembrane region" description="Helical" evidence="6">
    <location>
        <begin position="270"/>
        <end position="292"/>
    </location>
</feature>
<dbReference type="Gene3D" id="1.20.1250.20">
    <property type="entry name" value="MFS general substrate transporter like domains"/>
    <property type="match status" value="2"/>
</dbReference>
<feature type="transmembrane region" description="Helical" evidence="6">
    <location>
        <begin position="42"/>
        <end position="63"/>
    </location>
</feature>